<name>A0ABP9FIV6_9GAMM</name>
<evidence type="ECO:0000313" key="1">
    <source>
        <dbReference type="EMBL" id="GAA4901837.1"/>
    </source>
</evidence>
<keyword evidence="2" id="KW-1185">Reference proteome</keyword>
<comment type="caution">
    <text evidence="1">The sequence shown here is derived from an EMBL/GenBank/DDBJ whole genome shotgun (WGS) entry which is preliminary data.</text>
</comment>
<proteinExistence type="predicted"/>
<dbReference type="RefSeq" id="WP_345337269.1">
    <property type="nucleotide sequence ID" value="NZ_BAABJZ010000105.1"/>
</dbReference>
<dbReference type="NCBIfam" id="TIGR02532">
    <property type="entry name" value="IV_pilin_GFxxxE"/>
    <property type="match status" value="1"/>
</dbReference>
<accession>A0ABP9FIV6</accession>
<dbReference type="PROSITE" id="PS00409">
    <property type="entry name" value="PROKAR_NTER_METHYL"/>
    <property type="match status" value="1"/>
</dbReference>
<dbReference type="InterPro" id="IPR012902">
    <property type="entry name" value="N_methyl_site"/>
</dbReference>
<gene>
    <name evidence="1" type="primary">mshO</name>
    <name evidence="1" type="ORF">GCM10023333_39900</name>
</gene>
<reference evidence="2" key="1">
    <citation type="journal article" date="2019" name="Int. J. Syst. Evol. Microbiol.">
        <title>The Global Catalogue of Microorganisms (GCM) 10K type strain sequencing project: providing services to taxonomists for standard genome sequencing and annotation.</title>
        <authorList>
            <consortium name="The Broad Institute Genomics Platform"/>
            <consortium name="The Broad Institute Genome Sequencing Center for Infectious Disease"/>
            <person name="Wu L."/>
            <person name="Ma J."/>
        </authorList>
    </citation>
    <scope>NUCLEOTIDE SEQUENCE [LARGE SCALE GENOMIC DNA]</scope>
    <source>
        <strain evidence="2">JCM 18401</strain>
    </source>
</reference>
<dbReference type="Proteomes" id="UP001499988">
    <property type="component" value="Unassembled WGS sequence"/>
</dbReference>
<sequence>MARARWQAAGFTLVELVLVILVLSVLAIGVTGFITRGTQIYVDGQLWQRHLGEVRYGAQRLSRELRDAVPGSVTISNSPGAAAQSCIRFLPILRAERYLAAPLPGDATTLLAYPPDCCDGDSNDQLCLDGDDSNNHQICPDFDGAGTAVTLSLLEGYVRHEFAIDSVVLNGELAAIELDRPIEALAYSTGQRYFLSKGEVAWCVSNDGTLQRDGVLMAQGLQNRLTDCAVNGASDPQCPFVETAPGQQRNNTVRLQWWLAQGTLDQRFAQEVQLENVP</sequence>
<protein>
    <submittedName>
        <fullName evidence="1">MSHA fimbrial biogenesis protein MshO</fullName>
    </submittedName>
</protein>
<evidence type="ECO:0000313" key="2">
    <source>
        <dbReference type="Proteomes" id="UP001499988"/>
    </source>
</evidence>
<dbReference type="EMBL" id="BAABJZ010000105">
    <property type="protein sequence ID" value="GAA4901837.1"/>
    <property type="molecule type" value="Genomic_DNA"/>
</dbReference>
<organism evidence="1 2">
    <name type="scientific">Ferrimonas pelagia</name>
    <dbReference type="NCBI Taxonomy" id="1177826"/>
    <lineage>
        <taxon>Bacteria</taxon>
        <taxon>Pseudomonadati</taxon>
        <taxon>Pseudomonadota</taxon>
        <taxon>Gammaproteobacteria</taxon>
        <taxon>Alteromonadales</taxon>
        <taxon>Ferrimonadaceae</taxon>
        <taxon>Ferrimonas</taxon>
    </lineage>
</organism>